<dbReference type="RefSeq" id="XP_014154101.1">
    <property type="nucleotide sequence ID" value="XM_014298626.1"/>
</dbReference>
<evidence type="ECO:0000256" key="1">
    <source>
        <dbReference type="SAM" id="MobiDB-lite"/>
    </source>
</evidence>
<proteinExistence type="predicted"/>
<protein>
    <submittedName>
        <fullName evidence="2">Uncharacterized protein</fullName>
    </submittedName>
</protein>
<gene>
    <name evidence="2" type="ORF">SARC_07442</name>
</gene>
<feature type="non-terminal residue" evidence="2">
    <location>
        <position position="1"/>
    </location>
</feature>
<reference evidence="2 3" key="1">
    <citation type="submission" date="2011-02" db="EMBL/GenBank/DDBJ databases">
        <title>The Genome Sequence of Sphaeroforma arctica JP610.</title>
        <authorList>
            <consortium name="The Broad Institute Genome Sequencing Platform"/>
            <person name="Russ C."/>
            <person name="Cuomo C."/>
            <person name="Young S.K."/>
            <person name="Zeng Q."/>
            <person name="Gargeya S."/>
            <person name="Alvarado L."/>
            <person name="Berlin A."/>
            <person name="Chapman S.B."/>
            <person name="Chen Z."/>
            <person name="Freedman E."/>
            <person name="Gellesch M."/>
            <person name="Goldberg J."/>
            <person name="Griggs A."/>
            <person name="Gujja S."/>
            <person name="Heilman E."/>
            <person name="Heiman D."/>
            <person name="Howarth C."/>
            <person name="Mehta T."/>
            <person name="Neiman D."/>
            <person name="Pearson M."/>
            <person name="Roberts A."/>
            <person name="Saif S."/>
            <person name="Shea T."/>
            <person name="Shenoy N."/>
            <person name="Sisk P."/>
            <person name="Stolte C."/>
            <person name="Sykes S."/>
            <person name="White J."/>
            <person name="Yandava C."/>
            <person name="Burger G."/>
            <person name="Gray M.W."/>
            <person name="Holland P.W.H."/>
            <person name="King N."/>
            <person name="Lang F.B.F."/>
            <person name="Roger A.J."/>
            <person name="Ruiz-Trillo I."/>
            <person name="Haas B."/>
            <person name="Nusbaum C."/>
            <person name="Birren B."/>
        </authorList>
    </citation>
    <scope>NUCLEOTIDE SEQUENCE [LARGE SCALE GENOMIC DNA]</scope>
    <source>
        <strain evidence="2 3">JP610</strain>
    </source>
</reference>
<evidence type="ECO:0000313" key="2">
    <source>
        <dbReference type="EMBL" id="KNC80199.1"/>
    </source>
</evidence>
<evidence type="ECO:0000313" key="3">
    <source>
        <dbReference type="Proteomes" id="UP000054560"/>
    </source>
</evidence>
<name>A0A0L0FU57_9EUKA</name>
<sequence>FRSITSGVPNTDWSSDEGYVDSADELPALVSDSSEGDLPQHTTSHTQSPAQSMRFIRRAIYLGNTANTDRPTKCQPVGNVAIKCC</sequence>
<feature type="compositionally biased region" description="Polar residues" evidence="1">
    <location>
        <begin position="40"/>
        <end position="51"/>
    </location>
</feature>
<organism evidence="2 3">
    <name type="scientific">Sphaeroforma arctica JP610</name>
    <dbReference type="NCBI Taxonomy" id="667725"/>
    <lineage>
        <taxon>Eukaryota</taxon>
        <taxon>Ichthyosporea</taxon>
        <taxon>Ichthyophonida</taxon>
        <taxon>Sphaeroforma</taxon>
    </lineage>
</organism>
<dbReference type="Proteomes" id="UP000054560">
    <property type="component" value="Unassembled WGS sequence"/>
</dbReference>
<accession>A0A0L0FU57</accession>
<feature type="compositionally biased region" description="Polar residues" evidence="1">
    <location>
        <begin position="1"/>
        <end position="13"/>
    </location>
</feature>
<dbReference type="EMBL" id="KQ242186">
    <property type="protein sequence ID" value="KNC80199.1"/>
    <property type="molecule type" value="Genomic_DNA"/>
</dbReference>
<feature type="compositionally biased region" description="Acidic residues" evidence="1">
    <location>
        <begin position="14"/>
        <end position="24"/>
    </location>
</feature>
<feature type="region of interest" description="Disordered" evidence="1">
    <location>
        <begin position="1"/>
        <end position="51"/>
    </location>
</feature>
<keyword evidence="3" id="KW-1185">Reference proteome</keyword>
<dbReference type="GeneID" id="25907946"/>
<dbReference type="AlphaFoldDB" id="A0A0L0FU57"/>